<feature type="domain" description="Nuclease SbcCD subunit D C-terminal" evidence="9">
    <location>
        <begin position="281"/>
        <end position="376"/>
    </location>
</feature>
<keyword evidence="4 7" id="KW-0540">Nuclease</keyword>
<name>C5BHP6_EDWI9</name>
<dbReference type="PATRIC" id="fig|634503.3.peg.1071"/>
<dbReference type="PANTHER" id="PTHR30337:SF0">
    <property type="entry name" value="NUCLEASE SBCCD SUBUNIT D"/>
    <property type="match status" value="1"/>
</dbReference>
<dbReference type="OrthoDB" id="9773856at2"/>
<evidence type="ECO:0000259" key="9">
    <source>
        <dbReference type="Pfam" id="PF12320"/>
    </source>
</evidence>
<reference evidence="11" key="1">
    <citation type="submission" date="2009-03" db="EMBL/GenBank/DDBJ databases">
        <title>Complete genome sequence of Edwardsiella ictaluri 93-146.</title>
        <authorList>
            <person name="Williams M.L."/>
            <person name="Gillaspy A.F."/>
            <person name="Dyer D.W."/>
            <person name="Thune R.L."/>
            <person name="Waldbieser G.C."/>
            <person name="Schuster S.C."/>
            <person name="Gipson J."/>
            <person name="Zaitshik J."/>
            <person name="Landry C."/>
            <person name="Lawrence M.L."/>
        </authorList>
    </citation>
    <scope>NUCLEOTIDE SEQUENCE [LARGE SCALE GENOMIC DNA]</scope>
    <source>
        <strain evidence="11">93-146</strain>
    </source>
</reference>
<evidence type="ECO:0000256" key="6">
    <source>
        <dbReference type="ARBA" id="ARBA00022839"/>
    </source>
</evidence>
<dbReference type="HOGENOM" id="CLU_038045_2_0_6"/>
<dbReference type="GO" id="GO:0004519">
    <property type="term" value="F:endonuclease activity"/>
    <property type="evidence" value="ECO:0007669"/>
    <property type="project" value="UniProtKB-KW"/>
</dbReference>
<dbReference type="InterPro" id="IPR004593">
    <property type="entry name" value="SbcD"/>
</dbReference>
<dbReference type="NCBIfam" id="NF008206">
    <property type="entry name" value="PRK10966.1"/>
    <property type="match status" value="1"/>
</dbReference>
<keyword evidence="7" id="KW-0255">Endonuclease</keyword>
<accession>C5BHP6</accession>
<comment type="function">
    <text evidence="7">SbcCD cleaves DNA hairpin structures. These structures can inhibit DNA replication and are intermediates in certain DNA recombination reactions. The complex acts as a 3'-&gt;5' double strand exonuclease that can open hairpins. It also has a 5' single-strand endonuclease activity.</text>
</comment>
<dbReference type="InterPro" id="IPR041796">
    <property type="entry name" value="Mre11_N"/>
</dbReference>
<evidence type="ECO:0000256" key="7">
    <source>
        <dbReference type="RuleBase" id="RU363069"/>
    </source>
</evidence>
<keyword evidence="7" id="KW-0233">DNA recombination</keyword>
<proteinExistence type="inferred from homology"/>
<evidence type="ECO:0000256" key="5">
    <source>
        <dbReference type="ARBA" id="ARBA00022801"/>
    </source>
</evidence>
<protein>
    <recommendedName>
        <fullName evidence="3 7">Nuclease SbcCD subunit D</fullName>
    </recommendedName>
</protein>
<comment type="subunit">
    <text evidence="2 7">Heterodimer of SbcC and SbcD.</text>
</comment>
<dbReference type="Gene3D" id="3.30.160.720">
    <property type="match status" value="1"/>
</dbReference>
<dbReference type="CDD" id="cd00840">
    <property type="entry name" value="MPP_Mre11_N"/>
    <property type="match status" value="1"/>
</dbReference>
<keyword evidence="7" id="KW-0235">DNA replication</keyword>
<keyword evidence="5 7" id="KW-0378">Hydrolase</keyword>
<dbReference type="GeneID" id="69538206"/>
<dbReference type="InterPro" id="IPR050535">
    <property type="entry name" value="DNA_Repair-Maintenance_Comp"/>
</dbReference>
<evidence type="ECO:0000259" key="8">
    <source>
        <dbReference type="Pfam" id="PF00149"/>
    </source>
</evidence>
<sequence length="410" mass="45223">MRLIHTSDWHLGQHFYGKSRADEHRAFLDWLLLQAGQQQADAIIVAGDLFDTGTPPSYARELYNRFVVALQGCGCQLIVLAGNHDSVATLNESRELLACLHTQVIAGAHADDVPRLLRRRDGSPGAILCAVPFLRPRDLLQSRAGQSAAEKQLALQQAISDHYHTLYQRALTLQASLDQPLPIVATGHLTTVGASGSESVRDIYIGTLDALPASAFPPADYIALGHIHRPQRVGHAEHIRYSGSPIPLSFDELGSSKSVCLVTLEYDCTPQISLLPVPQSQPMRLIKGSLAEIGAAMEALRPLTTDKPVWLDIEIDSDGWLSESERALQKQAETLPVEILLLRRSREQRQRALTMQAGETLSELTPDDVFSRRLALEPESDPQQQARAQQLFQQVLQEITLDPDTEETQA</sequence>
<dbReference type="EMBL" id="CP001600">
    <property type="protein sequence ID" value="ACR68390.1"/>
    <property type="molecule type" value="Genomic_DNA"/>
</dbReference>
<evidence type="ECO:0000256" key="2">
    <source>
        <dbReference type="ARBA" id="ARBA00011322"/>
    </source>
</evidence>
<evidence type="ECO:0000313" key="11">
    <source>
        <dbReference type="Proteomes" id="UP000001485"/>
    </source>
</evidence>
<dbReference type="GO" id="GO:0006310">
    <property type="term" value="P:DNA recombination"/>
    <property type="evidence" value="ECO:0007669"/>
    <property type="project" value="UniProtKB-KW"/>
</dbReference>
<dbReference type="InterPro" id="IPR026843">
    <property type="entry name" value="SbcD_C"/>
</dbReference>
<dbReference type="STRING" id="67780.B6E78_16215"/>
<dbReference type="NCBIfam" id="TIGR00619">
    <property type="entry name" value="sbcd"/>
    <property type="match status" value="1"/>
</dbReference>
<feature type="domain" description="Calcineurin-like phosphoesterase" evidence="8">
    <location>
        <begin position="1"/>
        <end position="230"/>
    </location>
</feature>
<dbReference type="SUPFAM" id="SSF56300">
    <property type="entry name" value="Metallo-dependent phosphatases"/>
    <property type="match status" value="1"/>
</dbReference>
<dbReference type="Proteomes" id="UP000001485">
    <property type="component" value="Chromosome"/>
</dbReference>
<dbReference type="KEGG" id="eic:NT01EI_1182"/>
<organism evidence="10 11">
    <name type="scientific">Edwardsiella ictaluri (strain 93-146)</name>
    <dbReference type="NCBI Taxonomy" id="634503"/>
    <lineage>
        <taxon>Bacteria</taxon>
        <taxon>Pseudomonadati</taxon>
        <taxon>Pseudomonadota</taxon>
        <taxon>Gammaproteobacteria</taxon>
        <taxon>Enterobacterales</taxon>
        <taxon>Hafniaceae</taxon>
        <taxon>Edwardsiella</taxon>
    </lineage>
</organism>
<dbReference type="Pfam" id="PF00149">
    <property type="entry name" value="Metallophos"/>
    <property type="match status" value="1"/>
</dbReference>
<evidence type="ECO:0000256" key="4">
    <source>
        <dbReference type="ARBA" id="ARBA00022722"/>
    </source>
</evidence>
<evidence type="ECO:0000313" key="10">
    <source>
        <dbReference type="EMBL" id="ACR68390.1"/>
    </source>
</evidence>
<gene>
    <name evidence="7" type="primary">sbcD</name>
    <name evidence="10" type="ordered locus">NT01EI_1182</name>
</gene>
<dbReference type="InterPro" id="IPR004843">
    <property type="entry name" value="Calcineurin-like_PHP"/>
</dbReference>
<keyword evidence="6 7" id="KW-0269">Exonuclease</keyword>
<dbReference type="GO" id="GO:0006260">
    <property type="term" value="P:DNA replication"/>
    <property type="evidence" value="ECO:0007669"/>
    <property type="project" value="UniProtKB-KW"/>
</dbReference>
<evidence type="ECO:0000256" key="3">
    <source>
        <dbReference type="ARBA" id="ARBA00013365"/>
    </source>
</evidence>
<dbReference type="InterPro" id="IPR029052">
    <property type="entry name" value="Metallo-depent_PP-like"/>
</dbReference>
<comment type="similarity">
    <text evidence="1 7">Belongs to the SbcD family.</text>
</comment>
<dbReference type="Pfam" id="PF12320">
    <property type="entry name" value="SbcD_C"/>
    <property type="match status" value="1"/>
</dbReference>
<dbReference type="AlphaFoldDB" id="C5BHP6"/>
<reference evidence="10 11" key="2">
    <citation type="journal article" date="2012" name="J. Bacteriol.">
        <title>Genome Sequence of Edwardsiella ictaluri 93-146, a Strain Associated with a Natural Channel Catfish Outbreak of Enteric Septicemia of Catfish.</title>
        <authorList>
            <person name="Williams M.L."/>
            <person name="Gillaspy A.F."/>
            <person name="Dyer D.W."/>
            <person name="Thune R.L."/>
            <person name="Waldbieser G.C."/>
            <person name="Schuster S.C."/>
            <person name="Gipson J."/>
            <person name="Zaitshik J."/>
            <person name="Landry C."/>
            <person name="Banes M.M."/>
            <person name="Lawrence M.L."/>
        </authorList>
    </citation>
    <scope>NUCLEOTIDE SEQUENCE [LARGE SCALE GENOMIC DNA]</scope>
    <source>
        <strain evidence="10 11">93-146</strain>
    </source>
</reference>
<dbReference type="RefSeq" id="WP_015870562.1">
    <property type="nucleotide sequence ID" value="NC_012779.2"/>
</dbReference>
<dbReference type="PANTHER" id="PTHR30337">
    <property type="entry name" value="COMPONENT OF ATP-DEPENDENT DSDNA EXONUCLEASE"/>
    <property type="match status" value="1"/>
</dbReference>
<dbReference type="Gene3D" id="3.60.21.10">
    <property type="match status" value="1"/>
</dbReference>
<evidence type="ECO:0000256" key="1">
    <source>
        <dbReference type="ARBA" id="ARBA00010555"/>
    </source>
</evidence>
<dbReference type="GO" id="GO:0008408">
    <property type="term" value="F:3'-5' exonuclease activity"/>
    <property type="evidence" value="ECO:0007669"/>
    <property type="project" value="InterPro"/>
</dbReference>